<organism evidence="1 2">
    <name type="scientific">Roseospirillum parvum</name>
    <dbReference type="NCBI Taxonomy" id="83401"/>
    <lineage>
        <taxon>Bacteria</taxon>
        <taxon>Pseudomonadati</taxon>
        <taxon>Pseudomonadota</taxon>
        <taxon>Alphaproteobacteria</taxon>
        <taxon>Rhodospirillales</taxon>
        <taxon>Rhodospirillaceae</taxon>
        <taxon>Roseospirillum</taxon>
    </lineage>
</organism>
<name>A0A1G8GQA1_9PROT</name>
<gene>
    <name evidence="1" type="ORF">SAMN05421742_1371</name>
</gene>
<evidence type="ECO:0000313" key="1">
    <source>
        <dbReference type="EMBL" id="SDH96526.1"/>
    </source>
</evidence>
<feature type="non-terminal residue" evidence="1">
    <location>
        <position position="1"/>
    </location>
</feature>
<accession>A0A1G8GQA1</accession>
<protein>
    <submittedName>
        <fullName evidence="1">Uncharacterized protein</fullName>
    </submittedName>
</protein>
<proteinExistence type="predicted"/>
<keyword evidence="2" id="KW-1185">Reference proteome</keyword>
<sequence length="29" mass="3427">IEDAVLDDKIEELQQRRKMARRSWKGPSA</sequence>
<dbReference type="AlphaFoldDB" id="A0A1G8GQA1"/>
<dbReference type="EMBL" id="FNCV01000037">
    <property type="protein sequence ID" value="SDH96526.1"/>
    <property type="molecule type" value="Genomic_DNA"/>
</dbReference>
<evidence type="ECO:0000313" key="2">
    <source>
        <dbReference type="Proteomes" id="UP000217076"/>
    </source>
</evidence>
<dbReference type="Proteomes" id="UP000217076">
    <property type="component" value="Unassembled WGS sequence"/>
</dbReference>
<reference evidence="2" key="1">
    <citation type="submission" date="2016-10" db="EMBL/GenBank/DDBJ databases">
        <authorList>
            <person name="Varghese N."/>
            <person name="Submissions S."/>
        </authorList>
    </citation>
    <scope>NUCLEOTIDE SEQUENCE [LARGE SCALE GENOMIC DNA]</scope>
    <source>
        <strain evidence="2">930I</strain>
    </source>
</reference>